<evidence type="ECO:0000313" key="1">
    <source>
        <dbReference type="EMBL" id="RNA33602.1"/>
    </source>
</evidence>
<keyword evidence="1" id="KW-0695">RNA-directed DNA polymerase</keyword>
<sequence>MSLKIVLQNVSADTNFVPHKLSLCINSTNLQSTKYIRNSLNCRFTLNSKLSENIVPDLRNLNYLSRLAKIGIPTLESRSKRIDAIQLFKIVSKQSTVHLHAFADSSQTPKINHSSMNLRKKPRLRKQLCLSKPRENFFTNRVASLWNELPDTLFDKFRSQQLAANDTSIVYFLVKKKKKFKNKPFNI</sequence>
<reference evidence="1 2" key="1">
    <citation type="journal article" date="2018" name="Sci. Rep.">
        <title>Genomic signatures of local adaptation to the degree of environmental predictability in rotifers.</title>
        <authorList>
            <person name="Franch-Gras L."/>
            <person name="Hahn C."/>
            <person name="Garcia-Roger E.M."/>
            <person name="Carmona M.J."/>
            <person name="Serra M."/>
            <person name="Gomez A."/>
        </authorList>
    </citation>
    <scope>NUCLEOTIDE SEQUENCE [LARGE SCALE GENOMIC DNA]</scope>
    <source>
        <strain evidence="1">HYR1</strain>
    </source>
</reference>
<name>A0A3M7SCU2_BRAPC</name>
<evidence type="ECO:0000313" key="2">
    <source>
        <dbReference type="Proteomes" id="UP000276133"/>
    </source>
</evidence>
<accession>A0A3M7SCU2</accession>
<proteinExistence type="predicted"/>
<keyword evidence="1" id="KW-0808">Transferase</keyword>
<keyword evidence="1" id="KW-0548">Nucleotidyltransferase</keyword>
<comment type="caution">
    <text evidence="1">The sequence shown here is derived from an EMBL/GenBank/DDBJ whole genome shotgun (WGS) entry which is preliminary data.</text>
</comment>
<dbReference type="GO" id="GO:0003964">
    <property type="term" value="F:RNA-directed DNA polymerase activity"/>
    <property type="evidence" value="ECO:0007669"/>
    <property type="project" value="UniProtKB-KW"/>
</dbReference>
<gene>
    <name evidence="1" type="ORF">BpHYR1_045531</name>
</gene>
<dbReference type="Proteomes" id="UP000276133">
    <property type="component" value="Unassembled WGS sequence"/>
</dbReference>
<protein>
    <submittedName>
        <fullName evidence="1">RNA-directed DNA polymerase from mobile element jockey-like</fullName>
    </submittedName>
</protein>
<keyword evidence="2" id="KW-1185">Reference proteome</keyword>
<dbReference type="AlphaFoldDB" id="A0A3M7SCU2"/>
<dbReference type="EMBL" id="REGN01001612">
    <property type="protein sequence ID" value="RNA33602.1"/>
    <property type="molecule type" value="Genomic_DNA"/>
</dbReference>
<organism evidence="1 2">
    <name type="scientific">Brachionus plicatilis</name>
    <name type="common">Marine rotifer</name>
    <name type="synonym">Brachionus muelleri</name>
    <dbReference type="NCBI Taxonomy" id="10195"/>
    <lineage>
        <taxon>Eukaryota</taxon>
        <taxon>Metazoa</taxon>
        <taxon>Spiralia</taxon>
        <taxon>Gnathifera</taxon>
        <taxon>Rotifera</taxon>
        <taxon>Eurotatoria</taxon>
        <taxon>Monogononta</taxon>
        <taxon>Pseudotrocha</taxon>
        <taxon>Ploima</taxon>
        <taxon>Brachionidae</taxon>
        <taxon>Brachionus</taxon>
    </lineage>
</organism>